<dbReference type="AlphaFoldDB" id="A0A1L9PK63"/>
<dbReference type="InterPro" id="IPR050425">
    <property type="entry name" value="NAD(P)_dehydrat-like"/>
</dbReference>
<feature type="domain" description="NAD-dependent epimerase/dehydratase" evidence="3">
    <location>
        <begin position="5"/>
        <end position="249"/>
    </location>
</feature>
<dbReference type="PANTHER" id="PTHR10366:SF812">
    <property type="entry name" value="VPS9 DOMAIN-CONTAINING PROTEIN"/>
    <property type="match status" value="1"/>
</dbReference>
<dbReference type="Proteomes" id="UP000184073">
    <property type="component" value="Unassembled WGS sequence"/>
</dbReference>
<dbReference type="PANTHER" id="PTHR10366">
    <property type="entry name" value="NAD DEPENDENT EPIMERASE/DEHYDRATASE"/>
    <property type="match status" value="1"/>
</dbReference>
<name>A0A1L9PK63_ASPVE</name>
<comment type="similarity">
    <text evidence="2">Belongs to the NAD(P)-dependent epimerase/dehydratase family. Dihydroflavonol-4-reductase subfamily.</text>
</comment>
<dbReference type="RefSeq" id="XP_040667598.1">
    <property type="nucleotide sequence ID" value="XM_040812336.1"/>
</dbReference>
<keyword evidence="5" id="KW-1185">Reference proteome</keyword>
<evidence type="ECO:0000256" key="1">
    <source>
        <dbReference type="ARBA" id="ARBA00023002"/>
    </source>
</evidence>
<dbReference type="SUPFAM" id="SSF51735">
    <property type="entry name" value="NAD(P)-binding Rossmann-fold domains"/>
    <property type="match status" value="1"/>
</dbReference>
<dbReference type="Pfam" id="PF01370">
    <property type="entry name" value="Epimerase"/>
    <property type="match status" value="1"/>
</dbReference>
<accession>A0A1L9PK63</accession>
<dbReference type="InterPro" id="IPR036291">
    <property type="entry name" value="NAD(P)-bd_dom_sf"/>
</dbReference>
<dbReference type="STRING" id="1036611.A0A1L9PK63"/>
<dbReference type="InterPro" id="IPR001509">
    <property type="entry name" value="Epimerase_deHydtase"/>
</dbReference>
<gene>
    <name evidence="4" type="ORF">ASPVEDRAFT_41414</name>
</gene>
<dbReference type="EMBL" id="KV878128">
    <property type="protein sequence ID" value="OJJ01836.1"/>
    <property type="molecule type" value="Genomic_DNA"/>
</dbReference>
<evidence type="ECO:0000256" key="2">
    <source>
        <dbReference type="ARBA" id="ARBA00023445"/>
    </source>
</evidence>
<dbReference type="GeneID" id="63727847"/>
<proteinExistence type="inferred from homology"/>
<evidence type="ECO:0000313" key="4">
    <source>
        <dbReference type="EMBL" id="OJJ01836.1"/>
    </source>
</evidence>
<keyword evidence="1" id="KW-0560">Oxidoreductase</keyword>
<evidence type="ECO:0000259" key="3">
    <source>
        <dbReference type="Pfam" id="PF01370"/>
    </source>
</evidence>
<organism evidence="4 5">
    <name type="scientific">Aspergillus versicolor CBS 583.65</name>
    <dbReference type="NCBI Taxonomy" id="1036611"/>
    <lineage>
        <taxon>Eukaryota</taxon>
        <taxon>Fungi</taxon>
        <taxon>Dikarya</taxon>
        <taxon>Ascomycota</taxon>
        <taxon>Pezizomycotina</taxon>
        <taxon>Eurotiomycetes</taxon>
        <taxon>Eurotiomycetidae</taxon>
        <taxon>Eurotiales</taxon>
        <taxon>Aspergillaceae</taxon>
        <taxon>Aspergillus</taxon>
        <taxon>Aspergillus subgen. Nidulantes</taxon>
    </lineage>
</organism>
<evidence type="ECO:0000313" key="5">
    <source>
        <dbReference type="Proteomes" id="UP000184073"/>
    </source>
</evidence>
<dbReference type="VEuPathDB" id="FungiDB:ASPVEDRAFT_41414"/>
<reference evidence="5" key="1">
    <citation type="journal article" date="2017" name="Genome Biol.">
        <title>Comparative genomics reveals high biological diversity and specific adaptations in the industrially and medically important fungal genus Aspergillus.</title>
        <authorList>
            <person name="de Vries R.P."/>
            <person name="Riley R."/>
            <person name="Wiebenga A."/>
            <person name="Aguilar-Osorio G."/>
            <person name="Amillis S."/>
            <person name="Uchima C.A."/>
            <person name="Anderluh G."/>
            <person name="Asadollahi M."/>
            <person name="Askin M."/>
            <person name="Barry K."/>
            <person name="Battaglia E."/>
            <person name="Bayram O."/>
            <person name="Benocci T."/>
            <person name="Braus-Stromeyer S.A."/>
            <person name="Caldana C."/>
            <person name="Canovas D."/>
            <person name="Cerqueira G.C."/>
            <person name="Chen F."/>
            <person name="Chen W."/>
            <person name="Choi C."/>
            <person name="Clum A."/>
            <person name="Dos Santos R.A."/>
            <person name="Damasio A.R."/>
            <person name="Diallinas G."/>
            <person name="Emri T."/>
            <person name="Fekete E."/>
            <person name="Flipphi M."/>
            <person name="Freyberg S."/>
            <person name="Gallo A."/>
            <person name="Gournas C."/>
            <person name="Habgood R."/>
            <person name="Hainaut M."/>
            <person name="Harispe M.L."/>
            <person name="Henrissat B."/>
            <person name="Hilden K.S."/>
            <person name="Hope R."/>
            <person name="Hossain A."/>
            <person name="Karabika E."/>
            <person name="Karaffa L."/>
            <person name="Karanyi Z."/>
            <person name="Krasevec N."/>
            <person name="Kuo A."/>
            <person name="Kusch H."/>
            <person name="LaButti K."/>
            <person name="Lagendijk E.L."/>
            <person name="Lapidus A."/>
            <person name="Levasseur A."/>
            <person name="Lindquist E."/>
            <person name="Lipzen A."/>
            <person name="Logrieco A.F."/>
            <person name="MacCabe A."/>
            <person name="Maekelae M.R."/>
            <person name="Malavazi I."/>
            <person name="Melin P."/>
            <person name="Meyer V."/>
            <person name="Mielnichuk N."/>
            <person name="Miskei M."/>
            <person name="Molnar A.P."/>
            <person name="Mule G."/>
            <person name="Ngan C.Y."/>
            <person name="Orejas M."/>
            <person name="Orosz E."/>
            <person name="Ouedraogo J.P."/>
            <person name="Overkamp K.M."/>
            <person name="Park H.-S."/>
            <person name="Perrone G."/>
            <person name="Piumi F."/>
            <person name="Punt P.J."/>
            <person name="Ram A.F."/>
            <person name="Ramon A."/>
            <person name="Rauscher S."/>
            <person name="Record E."/>
            <person name="Riano-Pachon D.M."/>
            <person name="Robert V."/>
            <person name="Roehrig J."/>
            <person name="Ruller R."/>
            <person name="Salamov A."/>
            <person name="Salih N.S."/>
            <person name="Samson R.A."/>
            <person name="Sandor E."/>
            <person name="Sanguinetti M."/>
            <person name="Schuetze T."/>
            <person name="Sepcic K."/>
            <person name="Shelest E."/>
            <person name="Sherlock G."/>
            <person name="Sophianopoulou V."/>
            <person name="Squina F.M."/>
            <person name="Sun H."/>
            <person name="Susca A."/>
            <person name="Todd R.B."/>
            <person name="Tsang A."/>
            <person name="Unkles S.E."/>
            <person name="van de Wiele N."/>
            <person name="van Rossen-Uffink D."/>
            <person name="Oliveira J.V."/>
            <person name="Vesth T.C."/>
            <person name="Visser J."/>
            <person name="Yu J.-H."/>
            <person name="Zhou M."/>
            <person name="Andersen M.R."/>
            <person name="Archer D.B."/>
            <person name="Baker S.E."/>
            <person name="Benoit I."/>
            <person name="Brakhage A.A."/>
            <person name="Braus G.H."/>
            <person name="Fischer R."/>
            <person name="Frisvad J.C."/>
            <person name="Goldman G.H."/>
            <person name="Houbraken J."/>
            <person name="Oakley B."/>
            <person name="Pocsi I."/>
            <person name="Scazzocchio C."/>
            <person name="Seiboth B."/>
            <person name="vanKuyk P.A."/>
            <person name="Wortman J."/>
            <person name="Dyer P.S."/>
            <person name="Grigoriev I.V."/>
        </authorList>
    </citation>
    <scope>NUCLEOTIDE SEQUENCE [LARGE SCALE GENOMIC DNA]</scope>
    <source>
        <strain evidence="5">CBS 583.65</strain>
    </source>
</reference>
<dbReference type="Gene3D" id="3.40.50.720">
    <property type="entry name" value="NAD(P)-binding Rossmann-like Domain"/>
    <property type="match status" value="1"/>
</dbReference>
<dbReference type="OrthoDB" id="2735536at2759"/>
<protein>
    <recommendedName>
        <fullName evidence="3">NAD-dependent epimerase/dehydratase domain-containing protein</fullName>
    </recommendedName>
</protein>
<dbReference type="GO" id="GO:0016616">
    <property type="term" value="F:oxidoreductase activity, acting on the CH-OH group of donors, NAD or NADP as acceptor"/>
    <property type="evidence" value="ECO:0007669"/>
    <property type="project" value="TreeGrafter"/>
</dbReference>
<sequence>MSPLALITGSTGFIGSAVTKRALEAGYRVRLVIRRADQATKLKQVFAKYADHLEFAIVPDLTVSGCYDGVLDGVEYVLHLASPLPAPGTDDLLTPALEGTKAILGAAAKTTSLKRVVITSSVIALVPLGGQRDGLIVKETNPIDRAIDPSVVPTLPPMGQYHASKLAAHKATLDFIQENQPRYTTICLHPVFVFGRSLVQTTAEELSGTPGILWQALNSEKPTMGQFLGVHIDDVAEAYLKALEVPIHGDDSDIKGVRSYLLAAQRRPWTDAVQFVKAQYPDVQWPLSSVDATNYTVDTTRAEKELGITFKGMEEQVKDVVDQQLEFRK</sequence>